<dbReference type="InterPro" id="IPR041581">
    <property type="entry name" value="Glyoxalase_6"/>
</dbReference>
<evidence type="ECO:0000313" key="4">
    <source>
        <dbReference type="Proteomes" id="UP000617734"/>
    </source>
</evidence>
<dbReference type="AlphaFoldDB" id="A0A919KUN1"/>
<dbReference type="GeneID" id="95354303"/>
<feature type="domain" description="VOC" evidence="2">
    <location>
        <begin position="4"/>
        <end position="120"/>
    </location>
</feature>
<feature type="compositionally biased region" description="Basic and acidic residues" evidence="1">
    <location>
        <begin position="134"/>
        <end position="144"/>
    </location>
</feature>
<dbReference type="PANTHER" id="PTHR35908">
    <property type="entry name" value="HYPOTHETICAL FUSION PROTEIN"/>
    <property type="match status" value="1"/>
</dbReference>
<dbReference type="Proteomes" id="UP000617734">
    <property type="component" value="Unassembled WGS sequence"/>
</dbReference>
<dbReference type="InterPro" id="IPR037523">
    <property type="entry name" value="VOC_core"/>
</dbReference>
<evidence type="ECO:0000259" key="2">
    <source>
        <dbReference type="PROSITE" id="PS51819"/>
    </source>
</evidence>
<accession>A0A919KUN1</accession>
<name>A0A919KUN1_9ACTN</name>
<comment type="caution">
    <text evidence="3">The sequence shown here is derived from an EMBL/GenBank/DDBJ whole genome shotgun (WGS) entry which is preliminary data.</text>
</comment>
<feature type="region of interest" description="Disordered" evidence="1">
    <location>
        <begin position="121"/>
        <end position="144"/>
    </location>
</feature>
<dbReference type="Gene3D" id="3.10.180.10">
    <property type="entry name" value="2,3-Dihydroxybiphenyl 1,2-Dioxygenase, domain 1"/>
    <property type="match status" value="1"/>
</dbReference>
<evidence type="ECO:0000313" key="3">
    <source>
        <dbReference type="EMBL" id="GHH73810.1"/>
    </source>
</evidence>
<sequence length="144" mass="15553">MIGRLFSLVIDCPAPAELAGFYERLLTLARVEDSGDYVVLESPDGRERVTFQRVDGYRPPRWTDPGHPPQMHVDVLVADLDVAQEAVLALGATLLEGSDKPIGYRVYADPAGHPFCLVTHEGVTPPGPPAPGEEAGRPGPDDDR</sequence>
<dbReference type="RefSeq" id="WP_190212150.1">
    <property type="nucleotide sequence ID" value="NZ_BNBO01000021.1"/>
</dbReference>
<gene>
    <name evidence="3" type="ORF">GCM10018781_38990</name>
</gene>
<reference evidence="3" key="2">
    <citation type="submission" date="2020-09" db="EMBL/GenBank/DDBJ databases">
        <authorList>
            <person name="Sun Q."/>
            <person name="Ohkuma M."/>
        </authorList>
    </citation>
    <scope>NUCLEOTIDE SEQUENCE</scope>
    <source>
        <strain evidence="3">JCM 4646</strain>
    </source>
</reference>
<protein>
    <submittedName>
        <fullName evidence="3">Glyoxalase</fullName>
    </submittedName>
</protein>
<evidence type="ECO:0000256" key="1">
    <source>
        <dbReference type="SAM" id="MobiDB-lite"/>
    </source>
</evidence>
<dbReference type="PANTHER" id="PTHR35908:SF1">
    <property type="entry name" value="CONSERVED PROTEIN"/>
    <property type="match status" value="1"/>
</dbReference>
<reference evidence="3" key="1">
    <citation type="journal article" date="2014" name="Int. J. Syst. Evol. Microbiol.">
        <title>Complete genome sequence of Corynebacterium casei LMG S-19264T (=DSM 44701T), isolated from a smear-ripened cheese.</title>
        <authorList>
            <consortium name="US DOE Joint Genome Institute (JGI-PGF)"/>
            <person name="Walter F."/>
            <person name="Albersmeier A."/>
            <person name="Kalinowski J."/>
            <person name="Ruckert C."/>
        </authorList>
    </citation>
    <scope>NUCLEOTIDE SEQUENCE</scope>
    <source>
        <strain evidence="3">JCM 4646</strain>
    </source>
</reference>
<keyword evidence="4" id="KW-1185">Reference proteome</keyword>
<proteinExistence type="predicted"/>
<dbReference type="PROSITE" id="PS51819">
    <property type="entry name" value="VOC"/>
    <property type="match status" value="1"/>
</dbReference>
<dbReference type="InterPro" id="IPR029068">
    <property type="entry name" value="Glyas_Bleomycin-R_OHBP_Dase"/>
</dbReference>
<dbReference type="Pfam" id="PF18029">
    <property type="entry name" value="Glyoxalase_6"/>
    <property type="match status" value="1"/>
</dbReference>
<organism evidence="3 4">
    <name type="scientific">Kitasatospora indigofera</name>
    <dbReference type="NCBI Taxonomy" id="67307"/>
    <lineage>
        <taxon>Bacteria</taxon>
        <taxon>Bacillati</taxon>
        <taxon>Actinomycetota</taxon>
        <taxon>Actinomycetes</taxon>
        <taxon>Kitasatosporales</taxon>
        <taxon>Streptomycetaceae</taxon>
        <taxon>Kitasatospora</taxon>
    </lineage>
</organism>
<dbReference type="SUPFAM" id="SSF54593">
    <property type="entry name" value="Glyoxalase/Bleomycin resistance protein/Dihydroxybiphenyl dioxygenase"/>
    <property type="match status" value="1"/>
</dbReference>
<dbReference type="EMBL" id="BNBO01000021">
    <property type="protein sequence ID" value="GHH73810.1"/>
    <property type="molecule type" value="Genomic_DNA"/>
</dbReference>